<protein>
    <recommendedName>
        <fullName evidence="2">COG1399 protein, clustered with ribosomal protein L32p</fullName>
    </recommendedName>
</protein>
<dbReference type="Pfam" id="PF02620">
    <property type="entry name" value="YceD"/>
    <property type="match status" value="1"/>
</dbReference>
<organism evidence="1">
    <name type="scientific">uncultured Thermomicrobiales bacterium</name>
    <dbReference type="NCBI Taxonomy" id="1645740"/>
    <lineage>
        <taxon>Bacteria</taxon>
        <taxon>Pseudomonadati</taxon>
        <taxon>Thermomicrobiota</taxon>
        <taxon>Thermomicrobia</taxon>
        <taxon>Thermomicrobiales</taxon>
        <taxon>environmental samples</taxon>
    </lineage>
</organism>
<evidence type="ECO:0000313" key="1">
    <source>
        <dbReference type="EMBL" id="CAA9553907.1"/>
    </source>
</evidence>
<proteinExistence type="predicted"/>
<dbReference type="InterPro" id="IPR003772">
    <property type="entry name" value="YceD"/>
</dbReference>
<reference evidence="1" key="1">
    <citation type="submission" date="2020-02" db="EMBL/GenBank/DDBJ databases">
        <authorList>
            <person name="Meier V. D."/>
        </authorList>
    </citation>
    <scope>NUCLEOTIDE SEQUENCE</scope>
    <source>
        <strain evidence="1">AVDCRST_MAG87</strain>
    </source>
</reference>
<gene>
    <name evidence="1" type="ORF">AVDCRST_MAG87-1070</name>
</gene>
<sequence length="193" mass="20971">MATDQDRAIDLNGDTRLNVASLLLEPVGATREIRVSLPRLELGDGLAATDVIAPARLTRLKGQILVKADVTGTVRLECVTCLTEYDQPIRESFSESFHQTVDVRTGSGLTKPRERLLAGDEDEEPGFVIDDNHEIDLAEALRQWIVLSIPMQPSCGPDCPGPLLRSTDPEQAGDARLAGLASLLDDDVELSDR</sequence>
<name>A0A6J4ULJ0_9BACT</name>
<evidence type="ECO:0008006" key="2">
    <source>
        <dbReference type="Google" id="ProtNLM"/>
    </source>
</evidence>
<dbReference type="AlphaFoldDB" id="A0A6J4ULJ0"/>
<accession>A0A6J4ULJ0</accession>
<dbReference type="EMBL" id="CADCWJ010000246">
    <property type="protein sequence ID" value="CAA9553907.1"/>
    <property type="molecule type" value="Genomic_DNA"/>
</dbReference>